<keyword evidence="1" id="KW-0472">Membrane</keyword>
<evidence type="ECO:0000313" key="2">
    <source>
        <dbReference type="EMBL" id="ERJ91954.1"/>
    </source>
</evidence>
<keyword evidence="1" id="KW-1133">Transmembrane helix</keyword>
<protein>
    <recommendedName>
        <fullName evidence="4">Tat pathway signal sequence domain protein</fullName>
    </recommendedName>
</protein>
<dbReference type="InterPro" id="IPR032675">
    <property type="entry name" value="LRR_dom_sf"/>
</dbReference>
<reference evidence="2 3" key="1">
    <citation type="submission" date="2013-08" db="EMBL/GenBank/DDBJ databases">
        <authorList>
            <person name="Weinstock G."/>
            <person name="Sodergren E."/>
            <person name="Wylie T."/>
            <person name="Fulton L."/>
            <person name="Fulton R."/>
            <person name="Fronick C."/>
            <person name="O'Laughlin M."/>
            <person name="Godfrey J."/>
            <person name="Miner T."/>
            <person name="Herter B."/>
            <person name="Appelbaum E."/>
            <person name="Cordes M."/>
            <person name="Lek S."/>
            <person name="Wollam A."/>
            <person name="Pepin K.H."/>
            <person name="Palsikar V.B."/>
            <person name="Mitreva M."/>
            <person name="Wilson R.K."/>
        </authorList>
    </citation>
    <scope>NUCLEOTIDE SEQUENCE [LARGE SCALE GENOMIC DNA]</scope>
    <source>
        <strain evidence="2 3">ATCC 700332</strain>
    </source>
</reference>
<accession>A0ABN0NX42</accession>
<name>A0ABN0NX42_TRELE</name>
<dbReference type="Gene3D" id="3.80.10.10">
    <property type="entry name" value="Ribonuclease Inhibitor"/>
    <property type="match status" value="1"/>
</dbReference>
<dbReference type="InterPro" id="IPR026906">
    <property type="entry name" value="LRR_5"/>
</dbReference>
<evidence type="ECO:0008006" key="4">
    <source>
        <dbReference type="Google" id="ProtNLM"/>
    </source>
</evidence>
<keyword evidence="3" id="KW-1185">Reference proteome</keyword>
<dbReference type="EMBL" id="AWVH01000039">
    <property type="protein sequence ID" value="ERJ91954.1"/>
    <property type="molecule type" value="Genomic_DNA"/>
</dbReference>
<comment type="caution">
    <text evidence="2">The sequence shown here is derived from an EMBL/GenBank/DDBJ whole genome shotgun (WGS) entry which is preliminary data.</text>
</comment>
<proteinExistence type="predicted"/>
<gene>
    <name evidence="2" type="ORF">HMPREF9193_01612</name>
</gene>
<sequence length="254" mass="27083">MKISNLKTKVFALEQAGAAAFITAAILTAALLLSSYKPSADSVLPEYTPVAYAKLAEYLQKLPAGAAVHKIEVTGLTAADLKGGSGEISPLGKILKDNNDKKVALKFGGDIAGLTDMSFCFRDCTGLVQVTAIPQGVTNMRYCFAQCACLTQAPVIPQGVTNMSSCFENCNSLTQAPEIPESVTDMRRCFQHCTKLKSAVLKCNYTPGKFGFAFANCTDLTAGSIKIPALQLQTYKNNANKTGAQDGWFAEEQV</sequence>
<evidence type="ECO:0000256" key="1">
    <source>
        <dbReference type="SAM" id="Phobius"/>
    </source>
</evidence>
<keyword evidence="1" id="KW-0812">Transmembrane</keyword>
<feature type="transmembrane region" description="Helical" evidence="1">
    <location>
        <begin position="12"/>
        <end position="33"/>
    </location>
</feature>
<dbReference type="Proteomes" id="UP000016649">
    <property type="component" value="Unassembled WGS sequence"/>
</dbReference>
<dbReference type="Pfam" id="PF13306">
    <property type="entry name" value="LRR_5"/>
    <property type="match status" value="1"/>
</dbReference>
<organism evidence="2 3">
    <name type="scientific">Treponema lecithinolyticum ATCC 700332</name>
    <dbReference type="NCBI Taxonomy" id="1321815"/>
    <lineage>
        <taxon>Bacteria</taxon>
        <taxon>Pseudomonadati</taxon>
        <taxon>Spirochaetota</taxon>
        <taxon>Spirochaetia</taxon>
        <taxon>Spirochaetales</taxon>
        <taxon>Treponemataceae</taxon>
        <taxon>Treponema</taxon>
    </lineage>
</organism>
<evidence type="ECO:0000313" key="3">
    <source>
        <dbReference type="Proteomes" id="UP000016649"/>
    </source>
</evidence>
<dbReference type="RefSeq" id="WP_021687813.1">
    <property type="nucleotide sequence ID" value="NZ_KI260569.1"/>
</dbReference>